<name>A0A927B786_9BACT</name>
<accession>A0A927B786</accession>
<dbReference type="RefSeq" id="WP_191042183.1">
    <property type="nucleotide sequence ID" value="NZ_JACXAA010000013.1"/>
</dbReference>
<evidence type="ECO:0000313" key="2">
    <source>
        <dbReference type="Proteomes" id="UP000653797"/>
    </source>
</evidence>
<dbReference type="EMBL" id="JACXAA010000013">
    <property type="protein sequence ID" value="MBD2756558.1"/>
    <property type="molecule type" value="Genomic_DNA"/>
</dbReference>
<comment type="caution">
    <text evidence="1">The sequence shown here is derived from an EMBL/GenBank/DDBJ whole genome shotgun (WGS) entry which is preliminary data.</text>
</comment>
<keyword evidence="2" id="KW-1185">Reference proteome</keyword>
<dbReference type="Proteomes" id="UP000653797">
    <property type="component" value="Unassembled WGS sequence"/>
</dbReference>
<reference evidence="1" key="1">
    <citation type="submission" date="2020-09" db="EMBL/GenBank/DDBJ databases">
        <authorList>
            <person name="Kim M.K."/>
        </authorList>
    </citation>
    <scope>NUCLEOTIDE SEQUENCE</scope>
    <source>
        <strain evidence="1">BT704</strain>
    </source>
</reference>
<organism evidence="1 2">
    <name type="scientific">Spirosoma validum</name>
    <dbReference type="NCBI Taxonomy" id="2771355"/>
    <lineage>
        <taxon>Bacteria</taxon>
        <taxon>Pseudomonadati</taxon>
        <taxon>Bacteroidota</taxon>
        <taxon>Cytophagia</taxon>
        <taxon>Cytophagales</taxon>
        <taxon>Cytophagaceae</taxon>
        <taxon>Spirosoma</taxon>
    </lineage>
</organism>
<evidence type="ECO:0000313" key="1">
    <source>
        <dbReference type="EMBL" id="MBD2756558.1"/>
    </source>
</evidence>
<sequence>MKAYTTVWLLLTAISMGLAQLVGFLAIEDPQFDAQFAQRAIPQLTDGEGKAI</sequence>
<protein>
    <submittedName>
        <fullName evidence="1">Uncharacterized protein</fullName>
    </submittedName>
</protein>
<dbReference type="AlphaFoldDB" id="A0A927B786"/>
<proteinExistence type="predicted"/>
<gene>
    <name evidence="1" type="ORF">IC230_26965</name>
</gene>